<evidence type="ECO:0000313" key="9">
    <source>
        <dbReference type="Proteomes" id="UP000001845"/>
    </source>
</evidence>
<dbReference type="EMBL" id="CP001991">
    <property type="protein sequence ID" value="ADE19445.1"/>
    <property type="molecule type" value="Genomic_DNA"/>
</dbReference>
<organism evidence="8 9">
    <name type="scientific">Mycoplasma crocodyli (strain ATCC 51981 / MP145)</name>
    <dbReference type="NCBI Taxonomy" id="512564"/>
    <lineage>
        <taxon>Bacteria</taxon>
        <taxon>Bacillati</taxon>
        <taxon>Mycoplasmatota</taxon>
        <taxon>Mollicutes</taxon>
        <taxon>Mycoplasmataceae</taxon>
        <taxon>Mycoplasma</taxon>
    </lineage>
</organism>
<keyword evidence="1 6" id="KW-0963">Cytoplasm</keyword>
<proteinExistence type="inferred from homology"/>
<evidence type="ECO:0000256" key="3">
    <source>
        <dbReference type="ARBA" id="ARBA00023125"/>
    </source>
</evidence>
<evidence type="ECO:0000256" key="5">
    <source>
        <dbReference type="ARBA" id="ARBA00023204"/>
    </source>
</evidence>
<comment type="function">
    <text evidence="6">The RuvA-RuvB-RuvC complex processes Holliday junction (HJ) DNA during genetic recombination and DNA repair, while the RuvA-RuvB complex plays an important role in the rescue of blocked DNA replication forks via replication fork reversal (RFR). RuvA specifically binds to HJ cruciform DNA, conferring on it an open structure. The RuvB hexamer acts as an ATP-dependent pump, pulling dsDNA into and through the RuvAB complex. HJ branch migration allows RuvC to scan DNA until it finds its consensus sequence, where it cleaves and resolves the cruciform DNA.</text>
</comment>
<accession>D5E573</accession>
<keyword evidence="8" id="KW-0347">Helicase</keyword>
<sequence length="201" mass="23136">MTIYKFGEIVYKKNKNLILESYGTGYMIQVACADRFELNTKLKMHLAYIYNEFAKTFSIYGFKDYMERILFLDLINVNGIGAKIAMNILDNGWETVADLVASANYETLSKLNFVNEKNARNIILSLQDKWKKIRNVSNSNETAKNINALSDVSESLKMLGFKEKQISYALSKIKISEQLEDMVEQSIKLIANKYHENRPTT</sequence>
<keyword evidence="2 6" id="KW-0227">DNA damage</keyword>
<reference evidence="9" key="1">
    <citation type="submission" date="2010-03" db="EMBL/GenBank/DDBJ databases">
        <title>The complete genome of Mycoplasma crocodyli MP145.</title>
        <authorList>
            <person name="Glass J.I."/>
            <person name="Durkin A.S."/>
            <person name="Hostetler J."/>
            <person name="Jackson J."/>
            <person name="Johnson J."/>
            <person name="May M.A."/>
            <person name="Paralanov V."/>
            <person name="Radune D."/>
            <person name="Szczypinski B."/>
            <person name="Brown D.R."/>
        </authorList>
    </citation>
    <scope>NUCLEOTIDE SEQUENCE [LARGE SCALE GENOMIC DNA]</scope>
    <source>
        <strain evidence="9">ATCC 51981 / MP145</strain>
    </source>
</reference>
<keyword evidence="8" id="KW-0067">ATP-binding</keyword>
<dbReference type="Gene3D" id="1.10.150.20">
    <property type="entry name" value="5' to 3' exonuclease, C-terminal subdomain"/>
    <property type="match status" value="1"/>
</dbReference>
<dbReference type="GO" id="GO:0005524">
    <property type="term" value="F:ATP binding"/>
    <property type="evidence" value="ECO:0007669"/>
    <property type="project" value="InterPro"/>
</dbReference>
<dbReference type="GO" id="GO:0005737">
    <property type="term" value="C:cytoplasm"/>
    <property type="evidence" value="ECO:0007669"/>
    <property type="project" value="UniProtKB-SubCell"/>
</dbReference>
<evidence type="ECO:0000313" key="8">
    <source>
        <dbReference type="EMBL" id="ADE19445.1"/>
    </source>
</evidence>
<dbReference type="Pfam" id="PF07499">
    <property type="entry name" value="RuvA_C"/>
    <property type="match status" value="1"/>
</dbReference>
<comment type="subcellular location">
    <subcellularLocation>
        <location evidence="6">Cytoplasm</location>
    </subcellularLocation>
</comment>
<dbReference type="HAMAP" id="MF_00031">
    <property type="entry name" value="DNA_HJ_migration_RuvA"/>
    <property type="match status" value="1"/>
</dbReference>
<keyword evidence="8" id="KW-0378">Hydrolase</keyword>
<dbReference type="NCBIfam" id="TIGR00084">
    <property type="entry name" value="ruvA"/>
    <property type="match status" value="1"/>
</dbReference>
<dbReference type="Proteomes" id="UP000001845">
    <property type="component" value="Chromosome"/>
</dbReference>
<keyword evidence="9" id="KW-1185">Reference proteome</keyword>
<dbReference type="OrthoDB" id="5293449at2"/>
<dbReference type="GO" id="GO:0006281">
    <property type="term" value="P:DNA repair"/>
    <property type="evidence" value="ECO:0007669"/>
    <property type="project" value="UniProtKB-UniRule"/>
</dbReference>
<dbReference type="STRING" id="512564.MCRO_0264"/>
<keyword evidence="8" id="KW-0547">Nucleotide-binding</keyword>
<evidence type="ECO:0000256" key="1">
    <source>
        <dbReference type="ARBA" id="ARBA00022490"/>
    </source>
</evidence>
<dbReference type="KEGG" id="mcd:MCRO_0264"/>
<comment type="similarity">
    <text evidence="6">Belongs to the RuvA family.</text>
</comment>
<dbReference type="InterPro" id="IPR010994">
    <property type="entry name" value="RuvA_2-like"/>
</dbReference>
<dbReference type="RefSeq" id="WP_013054222.1">
    <property type="nucleotide sequence ID" value="NC_014014.1"/>
</dbReference>
<comment type="caution">
    <text evidence="6">Lacks conserved residue(s) required for the propagation of feature annotation.</text>
</comment>
<keyword evidence="5 6" id="KW-0234">DNA repair</keyword>
<keyword evidence="3 6" id="KW-0238">DNA-binding</keyword>
<dbReference type="GO" id="GO:0048476">
    <property type="term" value="C:Holliday junction resolvase complex"/>
    <property type="evidence" value="ECO:0007669"/>
    <property type="project" value="UniProtKB-UniRule"/>
</dbReference>
<evidence type="ECO:0000256" key="6">
    <source>
        <dbReference type="HAMAP-Rule" id="MF_00031"/>
    </source>
</evidence>
<dbReference type="InterPro" id="IPR000085">
    <property type="entry name" value="RuvA"/>
</dbReference>
<gene>
    <name evidence="8" type="primary">ruvA_1</name>
    <name evidence="6" type="synonym">ruvA</name>
    <name evidence="8" type="ordered locus">MCRO_0264</name>
</gene>
<dbReference type="GO" id="GO:0009379">
    <property type="term" value="C:Holliday junction helicase complex"/>
    <property type="evidence" value="ECO:0007669"/>
    <property type="project" value="InterPro"/>
</dbReference>
<dbReference type="GO" id="GO:0009378">
    <property type="term" value="F:four-way junction helicase activity"/>
    <property type="evidence" value="ECO:0007669"/>
    <property type="project" value="InterPro"/>
</dbReference>
<evidence type="ECO:0000256" key="2">
    <source>
        <dbReference type="ARBA" id="ARBA00022763"/>
    </source>
</evidence>
<dbReference type="Pfam" id="PF14520">
    <property type="entry name" value="HHH_5"/>
    <property type="match status" value="1"/>
</dbReference>
<dbReference type="GO" id="GO:0016787">
    <property type="term" value="F:hydrolase activity"/>
    <property type="evidence" value="ECO:0007669"/>
    <property type="project" value="UniProtKB-KW"/>
</dbReference>
<comment type="subunit">
    <text evidence="6">Homotetramer. Forms an RuvA(8)-RuvB(12)-Holliday junction (HJ) complex. HJ DNA is sandwiched between 2 RuvA tetramers; dsDNA enters through RuvA and exits via RuvB. An RuvB hexamer assembles on each DNA strand where it exits the tetramer. Each RuvB hexamer is contacted by two RuvA subunits (via domain III) on 2 adjacent RuvB subunits; this complex drives branch migration. In the full resolvosome a probable DNA-RuvA(4)-RuvB(12)-RuvC(2) complex forms which resolves the HJ.</text>
</comment>
<reference evidence="8 9" key="3">
    <citation type="journal article" date="2011" name="J. Bacteriol.">
        <title>Genome sequences of Mycoplasma alligatoris A21JP2T and Mycoplasma crocodyli MP145T.</title>
        <authorList>
            <person name="Brown D.R."/>
            <person name="Farmerie W.G."/>
            <person name="May M."/>
            <person name="Benders G.A."/>
            <person name="Durkin A.S."/>
            <person name="Hlavinka K."/>
            <person name="Hostetler J."/>
            <person name="Jackson J."/>
            <person name="Johnson J."/>
            <person name="Miller R.H."/>
            <person name="Paralanov V."/>
            <person name="Radune D."/>
            <person name="Szczypinski B."/>
            <person name="Glass J.I."/>
        </authorList>
    </citation>
    <scope>NUCLEOTIDE SEQUENCE [LARGE SCALE GENOMIC DNA]</scope>
    <source>
        <strain evidence="9">ATCC 51981 / MP145</strain>
    </source>
</reference>
<dbReference type="InterPro" id="IPR011114">
    <property type="entry name" value="RuvA_C"/>
</dbReference>
<feature type="region of interest" description="Domain III" evidence="6">
    <location>
        <begin position="144"/>
        <end position="201"/>
    </location>
</feature>
<dbReference type="GO" id="GO:0000400">
    <property type="term" value="F:four-way junction DNA binding"/>
    <property type="evidence" value="ECO:0007669"/>
    <property type="project" value="UniProtKB-UniRule"/>
</dbReference>
<dbReference type="SUPFAM" id="SSF47781">
    <property type="entry name" value="RuvA domain 2-like"/>
    <property type="match status" value="1"/>
</dbReference>
<dbReference type="eggNOG" id="COG0632">
    <property type="taxonomic scope" value="Bacteria"/>
</dbReference>
<feature type="domain" description="Holliday junction DNA helicase RuvA C-terminal" evidence="7">
    <location>
        <begin position="147"/>
        <end position="190"/>
    </location>
</feature>
<keyword evidence="4 6" id="KW-0233">DNA recombination</keyword>
<evidence type="ECO:0000259" key="7">
    <source>
        <dbReference type="Pfam" id="PF07499"/>
    </source>
</evidence>
<reference key="2">
    <citation type="submission" date="2010-03" db="EMBL/GenBank/DDBJ databases">
        <authorList>
            <person name="Ma Z."/>
            <person name="Wang X."/>
            <person name="Liu H."/>
        </authorList>
    </citation>
    <scope>NUCLEOTIDE SEQUENCE</scope>
    <source>
        <strain>MP145</strain>
    </source>
</reference>
<dbReference type="AlphaFoldDB" id="D5E573"/>
<comment type="domain">
    <text evidence="6">Has three domains with a flexible linker between the domains II and III and assumes an 'L' shape. Domain III is highly mobile and contacts RuvB.</text>
</comment>
<name>D5E573_MYCCM</name>
<dbReference type="HOGENOM" id="CLU_087936_1_1_14"/>
<protein>
    <recommendedName>
        <fullName evidence="6">Holliday junction branch migration complex subunit RuvA</fullName>
    </recommendedName>
</protein>
<evidence type="ECO:0000256" key="4">
    <source>
        <dbReference type="ARBA" id="ARBA00023172"/>
    </source>
</evidence>
<dbReference type="GO" id="GO:0006310">
    <property type="term" value="P:DNA recombination"/>
    <property type="evidence" value="ECO:0007669"/>
    <property type="project" value="UniProtKB-UniRule"/>
</dbReference>